<dbReference type="GO" id="GO:0004512">
    <property type="term" value="F:inositol-3-phosphate synthase activity"/>
    <property type="evidence" value="ECO:0007669"/>
    <property type="project" value="InterPro"/>
</dbReference>
<dbReference type="AlphaFoldDB" id="B9XS84"/>
<evidence type="ECO:0000256" key="2">
    <source>
        <dbReference type="SAM" id="MobiDB-lite"/>
    </source>
</evidence>
<dbReference type="SUPFAM" id="SSF51735">
    <property type="entry name" value="NAD(P)-binding Rossmann-fold domains"/>
    <property type="match status" value="1"/>
</dbReference>
<feature type="domain" description="Myo-inositol-1-phosphate synthase GAPDH-like" evidence="3">
    <location>
        <begin position="205"/>
        <end position="313"/>
    </location>
</feature>
<feature type="compositionally biased region" description="Basic and acidic residues" evidence="2">
    <location>
        <begin position="396"/>
        <end position="429"/>
    </location>
</feature>
<dbReference type="InterPro" id="IPR013021">
    <property type="entry name" value="Myo-inos-1-P_Synthase_GAPDH"/>
</dbReference>
<reference evidence="4 5" key="1">
    <citation type="journal article" date="2011" name="J. Bacteriol.">
        <title>Genome sequence of 'Pedosphaera parvula' Ellin514, an aerobic Verrucomicrobial isolate from pasture soil.</title>
        <authorList>
            <person name="Kant R."/>
            <person name="van Passel M.W."/>
            <person name="Sangwan P."/>
            <person name="Palva A."/>
            <person name="Lucas S."/>
            <person name="Copeland A."/>
            <person name="Lapidus A."/>
            <person name="Glavina Del Rio T."/>
            <person name="Dalin E."/>
            <person name="Tice H."/>
            <person name="Bruce D."/>
            <person name="Goodwin L."/>
            <person name="Pitluck S."/>
            <person name="Chertkov O."/>
            <person name="Larimer F.W."/>
            <person name="Land M.L."/>
            <person name="Hauser L."/>
            <person name="Brettin T.S."/>
            <person name="Detter J.C."/>
            <person name="Han S."/>
            <person name="de Vos W.M."/>
            <person name="Janssen P.H."/>
            <person name="Smidt H."/>
        </authorList>
    </citation>
    <scope>NUCLEOTIDE SEQUENCE [LARGE SCALE GENOMIC DNA]</scope>
    <source>
        <strain evidence="4 5">Ellin514</strain>
    </source>
</reference>
<dbReference type="PANTHER" id="PTHR43125">
    <property type="entry name" value="INOSITOL-3-PHOSPHATE SYNTHASE"/>
    <property type="match status" value="1"/>
</dbReference>
<evidence type="ECO:0000259" key="3">
    <source>
        <dbReference type="Pfam" id="PF01658"/>
    </source>
</evidence>
<gene>
    <name evidence="4" type="ORF">Cflav_PD0388</name>
</gene>
<feature type="region of interest" description="Disordered" evidence="2">
    <location>
        <begin position="369"/>
        <end position="429"/>
    </location>
</feature>
<proteinExistence type="inferred from homology"/>
<dbReference type="Pfam" id="PF01658">
    <property type="entry name" value="Inos-1-P_synth"/>
    <property type="match status" value="1"/>
</dbReference>
<dbReference type="GO" id="GO:0008654">
    <property type="term" value="P:phospholipid biosynthetic process"/>
    <property type="evidence" value="ECO:0007669"/>
    <property type="project" value="InterPro"/>
</dbReference>
<evidence type="ECO:0000256" key="1">
    <source>
        <dbReference type="ARBA" id="ARBA00010813"/>
    </source>
</evidence>
<keyword evidence="5" id="KW-1185">Reference proteome</keyword>
<dbReference type="PIRSF" id="PIRSF015578">
    <property type="entry name" value="Myoinos-ppht_syn"/>
    <property type="match status" value="1"/>
</dbReference>
<evidence type="ECO:0000313" key="5">
    <source>
        <dbReference type="Proteomes" id="UP000003688"/>
    </source>
</evidence>
<evidence type="ECO:0000313" key="4">
    <source>
        <dbReference type="EMBL" id="EEF57294.1"/>
    </source>
</evidence>
<protein>
    <submittedName>
        <fullName evidence="4">Myo-inositol-1-phosphate synthase</fullName>
    </submittedName>
</protein>
<comment type="caution">
    <text evidence="4">The sequence shown here is derived from an EMBL/GenBank/DDBJ whole genome shotgun (WGS) entry which is preliminary data.</text>
</comment>
<dbReference type="RefSeq" id="WP_007418667.1">
    <property type="nucleotide sequence ID" value="NZ_ABOX02000075.1"/>
</dbReference>
<dbReference type="EMBL" id="ABOX02000075">
    <property type="protein sequence ID" value="EEF57294.1"/>
    <property type="molecule type" value="Genomic_DNA"/>
</dbReference>
<dbReference type="PANTHER" id="PTHR43125:SF1">
    <property type="entry name" value="INOSITOL-3-PHOSPHATE SYNTHASE"/>
    <property type="match status" value="1"/>
</dbReference>
<dbReference type="InterPro" id="IPR052199">
    <property type="entry name" value="MIPS"/>
</dbReference>
<sequence length="429" mass="47451" precursor="true">MDAKLSQNLKERNGRKKIRVAIVGVGNCASSLVQGVEFYKDAREGDTVPGLMHVGLGGYHIRDIEFTAAFDVNSTKVGRDLSEAIFAAPNNTYKFCEVPALGVKVYRGMTHDGLGKYLNQVIEKAPGETDDILGILKATRTDVVVSYLPVGSEMATKWYVEQVLEAGCGFINCIPVFIGSQPYWQKRFEDRGLPIIGDDIKSQVGATITHRVLTTLFTERGVRLDRTYQLNFGGNTDFINMLERERLESKKISKTNAVTSQLGTPMPANNVHVGPSDYVPWLEDRKWCYIRMEGTTFGNVPLNCELKLEVWDSPNSAGVVIDAIRCAKLAMDRGIGGALVGPSSYFMKSPPQQFTDYEARQKTEEFIAENRNKDDRGNQIVERTKQPVPLGFSDGPRLEGVRGNDADGSDRHPAMPSEIADHPRGNIAN</sequence>
<dbReference type="InterPro" id="IPR036291">
    <property type="entry name" value="NAD(P)-bd_dom_sf"/>
</dbReference>
<organism evidence="4 5">
    <name type="scientific">Pedosphaera parvula (strain Ellin514)</name>
    <dbReference type="NCBI Taxonomy" id="320771"/>
    <lineage>
        <taxon>Bacteria</taxon>
        <taxon>Pseudomonadati</taxon>
        <taxon>Verrucomicrobiota</taxon>
        <taxon>Pedosphaerae</taxon>
        <taxon>Pedosphaerales</taxon>
        <taxon>Pedosphaeraceae</taxon>
        <taxon>Pedosphaera</taxon>
    </lineage>
</organism>
<dbReference type="Gene3D" id="3.30.360.10">
    <property type="entry name" value="Dihydrodipicolinate Reductase, domain 2"/>
    <property type="match status" value="1"/>
</dbReference>
<dbReference type="STRING" id="320771.Cflav_PD0388"/>
<dbReference type="InterPro" id="IPR002587">
    <property type="entry name" value="Myo-inos-1-P_Synthase"/>
</dbReference>
<dbReference type="Proteomes" id="UP000003688">
    <property type="component" value="Unassembled WGS sequence"/>
</dbReference>
<dbReference type="GO" id="GO:0006021">
    <property type="term" value="P:inositol biosynthetic process"/>
    <property type="evidence" value="ECO:0007669"/>
    <property type="project" value="InterPro"/>
</dbReference>
<accession>B9XS84</accession>
<name>B9XS84_PEDPL</name>
<feature type="compositionally biased region" description="Basic and acidic residues" evidence="2">
    <location>
        <begin position="369"/>
        <end position="385"/>
    </location>
</feature>
<comment type="similarity">
    <text evidence="1">Belongs to the myo-inositol 1-phosphate synthase family.</text>
</comment>
<dbReference type="Gene3D" id="3.40.50.720">
    <property type="entry name" value="NAD(P)-binding Rossmann-like Domain"/>
    <property type="match status" value="1"/>
</dbReference>
<dbReference type="SUPFAM" id="SSF55347">
    <property type="entry name" value="Glyceraldehyde-3-phosphate dehydrogenase-like, C-terminal domain"/>
    <property type="match status" value="1"/>
</dbReference>